<protein>
    <recommendedName>
        <fullName evidence="3">Pentatricopeptide repeat-containing protein</fullName>
    </recommendedName>
</protein>
<dbReference type="Proteomes" id="UP001178507">
    <property type="component" value="Unassembled WGS sequence"/>
</dbReference>
<gene>
    <name evidence="1" type="ORF">EVOR1521_LOCUS15134</name>
</gene>
<dbReference type="AlphaFoldDB" id="A0AA36IL33"/>
<dbReference type="Gene3D" id="1.25.40.10">
    <property type="entry name" value="Tetratricopeptide repeat domain"/>
    <property type="match status" value="1"/>
</dbReference>
<comment type="caution">
    <text evidence="1">The sequence shown here is derived from an EMBL/GenBank/DDBJ whole genome shotgun (WGS) entry which is preliminary data.</text>
</comment>
<dbReference type="InterPro" id="IPR011990">
    <property type="entry name" value="TPR-like_helical_dom_sf"/>
</dbReference>
<reference evidence="1" key="1">
    <citation type="submission" date="2023-08" db="EMBL/GenBank/DDBJ databases">
        <authorList>
            <person name="Chen Y."/>
            <person name="Shah S."/>
            <person name="Dougan E. K."/>
            <person name="Thang M."/>
            <person name="Chan C."/>
        </authorList>
    </citation>
    <scope>NUCLEOTIDE SEQUENCE</scope>
</reference>
<name>A0AA36IL33_9DINO</name>
<proteinExistence type="predicted"/>
<evidence type="ECO:0008006" key="3">
    <source>
        <dbReference type="Google" id="ProtNLM"/>
    </source>
</evidence>
<evidence type="ECO:0000313" key="2">
    <source>
        <dbReference type="Proteomes" id="UP001178507"/>
    </source>
</evidence>
<evidence type="ECO:0000313" key="1">
    <source>
        <dbReference type="EMBL" id="CAJ1389530.1"/>
    </source>
</evidence>
<accession>A0AA36IL33</accession>
<dbReference type="EMBL" id="CAUJNA010001890">
    <property type="protein sequence ID" value="CAJ1389530.1"/>
    <property type="molecule type" value="Genomic_DNA"/>
</dbReference>
<organism evidence="1 2">
    <name type="scientific">Effrenium voratum</name>
    <dbReference type="NCBI Taxonomy" id="2562239"/>
    <lineage>
        <taxon>Eukaryota</taxon>
        <taxon>Sar</taxon>
        <taxon>Alveolata</taxon>
        <taxon>Dinophyceae</taxon>
        <taxon>Suessiales</taxon>
        <taxon>Symbiodiniaceae</taxon>
        <taxon>Effrenium</taxon>
    </lineage>
</organism>
<keyword evidence="2" id="KW-1185">Reference proteome</keyword>
<sequence>MGHARFVRASWQNGDQSSQRQQSAFQLAVHFSGALAVSTLTMRSHSRPNEVPIARRRRMLERPRQQFRSQTGRAPQDKGRFFLLTPTDPSICTQVGRSEAAAPIRRAIKHCRSRKGLLDHLASASCKGLLDTSVLAASLQTCGNQQWWDTLKAVLALGREGQVPFNGIALCVLFRALVSCVRTFGVPPKPLSRRKEHALKLAKRALGDYVPVSEIDFNSLLSSMCRLCDEIGSAAALAWADEKWSISEGFGFRRDIVTYCTRLQLLERHGRQKEVDVILRNYLTGPDLSPNAVVLGGLVNAAATNCDWKRADKLWSYLVGRRHVEPHEPAYLAFAKAHLLSGKPAEAACIIEDMLAKGFGADDYKVAVDYLQSLVVVAHSAPTPANLSKLTSALANADLVAAATRGNVPNSARVWWGSLSQVVDALQGGVLELRLKDVLVTSNAKEHSIMKDWENFQAGSAYLGCRS</sequence>